<reference evidence="3 4" key="1">
    <citation type="journal article" date="2012" name="Stand. Genomic Sci.">
        <title>Complete genome sequence of Terriglobus saanensis type strain SP1PR4(T), an Acidobacteria from tundra soil.</title>
        <authorList>
            <person name="Rawat S.R."/>
            <person name="Mannisto M.K."/>
            <person name="Starovoytov V."/>
            <person name="Goodwin L."/>
            <person name="Nolan M."/>
            <person name="Hauser L."/>
            <person name="Land M."/>
            <person name="Davenport K.W."/>
            <person name="Woyke T."/>
            <person name="Haggblom M.M."/>
        </authorList>
    </citation>
    <scope>NUCLEOTIDE SEQUENCE</scope>
    <source>
        <strain evidence="4">ATCC BAA-1853 / DSM 23119 / SP1PR4</strain>
    </source>
</reference>
<protein>
    <submittedName>
        <fullName evidence="3">Protein-tyrosine phosphatase, low molecular weight</fullName>
    </submittedName>
</protein>
<evidence type="ECO:0000256" key="1">
    <source>
        <dbReference type="ARBA" id="ARBA00022849"/>
    </source>
</evidence>
<dbReference type="GO" id="GO:0046685">
    <property type="term" value="P:response to arsenic-containing substance"/>
    <property type="evidence" value="ECO:0007669"/>
    <property type="project" value="UniProtKB-KW"/>
</dbReference>
<proteinExistence type="predicted"/>
<accession>E8V1X6</accession>
<organism evidence="3 4">
    <name type="scientific">Terriglobus saanensis (strain ATCC BAA-1853 / DSM 23119 / SP1PR4)</name>
    <dbReference type="NCBI Taxonomy" id="401053"/>
    <lineage>
        <taxon>Bacteria</taxon>
        <taxon>Pseudomonadati</taxon>
        <taxon>Acidobacteriota</taxon>
        <taxon>Terriglobia</taxon>
        <taxon>Terriglobales</taxon>
        <taxon>Acidobacteriaceae</taxon>
        <taxon>Terriglobus</taxon>
    </lineage>
</organism>
<dbReference type="PANTHER" id="PTHR43428:SF1">
    <property type="entry name" value="ARSENATE REDUCTASE"/>
    <property type="match status" value="1"/>
</dbReference>
<dbReference type="EMBL" id="CP002467">
    <property type="protein sequence ID" value="ADV83464.1"/>
    <property type="molecule type" value="Genomic_DNA"/>
</dbReference>
<evidence type="ECO:0000313" key="3">
    <source>
        <dbReference type="EMBL" id="ADV83464.1"/>
    </source>
</evidence>
<evidence type="ECO:0000259" key="2">
    <source>
        <dbReference type="SMART" id="SM00226"/>
    </source>
</evidence>
<name>E8V1X6_TERSS</name>
<dbReference type="STRING" id="401053.AciPR4_2690"/>
<dbReference type="RefSeq" id="WP_013569197.1">
    <property type="nucleotide sequence ID" value="NC_014963.1"/>
</dbReference>
<dbReference type="CDD" id="cd16345">
    <property type="entry name" value="LMWP_ArsC"/>
    <property type="match status" value="1"/>
</dbReference>
<gene>
    <name evidence="3" type="ordered locus">AciPR4_2690</name>
</gene>
<dbReference type="Proteomes" id="UP000006844">
    <property type="component" value="Chromosome"/>
</dbReference>
<dbReference type="PANTHER" id="PTHR43428">
    <property type="entry name" value="ARSENATE REDUCTASE"/>
    <property type="match status" value="1"/>
</dbReference>
<keyword evidence="4" id="KW-1185">Reference proteome</keyword>
<dbReference type="SUPFAM" id="SSF52788">
    <property type="entry name" value="Phosphotyrosine protein phosphatases I"/>
    <property type="match status" value="1"/>
</dbReference>
<dbReference type="Pfam" id="PF01451">
    <property type="entry name" value="LMWPc"/>
    <property type="match status" value="1"/>
</dbReference>
<sequence>MQKIIFACVHNAGRSQMAAAFFNQLADHSKAEAVSAGTEPGLRVHPEVLSAMREVGIDLSNAQPQKLTQALAEGASLLITMGCGDKCPYVPGLRRDDWPLPDPKGRPMEEVRGIRDEVKAKVLNLIEAEKAGK</sequence>
<dbReference type="eggNOG" id="COG0394">
    <property type="taxonomic scope" value="Bacteria"/>
</dbReference>
<feature type="domain" description="Phosphotyrosine protein phosphatase I" evidence="2">
    <location>
        <begin position="2"/>
        <end position="128"/>
    </location>
</feature>
<dbReference type="AlphaFoldDB" id="E8V1X6"/>
<dbReference type="SMART" id="SM00226">
    <property type="entry name" value="LMWPc"/>
    <property type="match status" value="1"/>
</dbReference>
<dbReference type="InterPro" id="IPR036196">
    <property type="entry name" value="Ptyr_pPase_sf"/>
</dbReference>
<keyword evidence="1" id="KW-0059">Arsenical resistance</keyword>
<dbReference type="InterPro" id="IPR023485">
    <property type="entry name" value="Ptyr_pPase"/>
</dbReference>
<dbReference type="HOGENOM" id="CLU_071415_3_3_0"/>
<dbReference type="KEGG" id="tsa:AciPR4_2690"/>
<evidence type="ECO:0000313" key="4">
    <source>
        <dbReference type="Proteomes" id="UP000006844"/>
    </source>
</evidence>
<dbReference type="OrthoDB" id="9784339at2"/>
<dbReference type="Gene3D" id="3.40.50.2300">
    <property type="match status" value="1"/>
</dbReference>